<evidence type="ECO:0000256" key="2">
    <source>
        <dbReference type="ARBA" id="ARBA00012224"/>
    </source>
</evidence>
<dbReference type="Gene3D" id="3.40.640.10">
    <property type="entry name" value="Type I PLP-dependent aspartate aminotransferase-like (Major domain)"/>
    <property type="match status" value="1"/>
</dbReference>
<keyword evidence="8" id="KW-1185">Reference proteome</keyword>
<evidence type="ECO:0000313" key="8">
    <source>
        <dbReference type="Proteomes" id="UP000466848"/>
    </source>
</evidence>
<dbReference type="KEGG" id="abut:Ami103574_09345"/>
<dbReference type="NCBIfam" id="TIGR04350">
    <property type="entry name" value="C_S_lyase_PatB"/>
    <property type="match status" value="1"/>
</dbReference>
<accession>A0A858BU16</accession>
<dbReference type="Gene3D" id="3.90.1150.10">
    <property type="entry name" value="Aspartate Aminotransferase, domain 1"/>
    <property type="match status" value="1"/>
</dbReference>
<evidence type="ECO:0000256" key="4">
    <source>
        <dbReference type="ARBA" id="ARBA00023239"/>
    </source>
</evidence>
<dbReference type="RefSeq" id="WP_163066764.1">
    <property type="nucleotide sequence ID" value="NZ_CP048649.1"/>
</dbReference>
<feature type="domain" description="Aminotransferase class I/classII large" evidence="6">
    <location>
        <begin position="49"/>
        <end position="394"/>
    </location>
</feature>
<evidence type="ECO:0000313" key="7">
    <source>
        <dbReference type="EMBL" id="QIB69521.1"/>
    </source>
</evidence>
<organism evidence="7 8">
    <name type="scientific">Aminipila butyrica</name>
    <dbReference type="NCBI Taxonomy" id="433296"/>
    <lineage>
        <taxon>Bacteria</taxon>
        <taxon>Bacillati</taxon>
        <taxon>Bacillota</taxon>
        <taxon>Clostridia</taxon>
        <taxon>Peptostreptococcales</taxon>
        <taxon>Anaerovoracaceae</taxon>
        <taxon>Aminipila</taxon>
    </lineage>
</organism>
<name>A0A858BU16_9FIRM</name>
<dbReference type="Proteomes" id="UP000466848">
    <property type="component" value="Chromosome"/>
</dbReference>
<dbReference type="PANTHER" id="PTHR43525:SF1">
    <property type="entry name" value="PROTEIN MALY"/>
    <property type="match status" value="1"/>
</dbReference>
<dbReference type="InterPro" id="IPR015422">
    <property type="entry name" value="PyrdxlP-dep_Trfase_small"/>
</dbReference>
<dbReference type="InterPro" id="IPR015424">
    <property type="entry name" value="PyrdxlP-dep_Trfase"/>
</dbReference>
<dbReference type="InterPro" id="IPR004839">
    <property type="entry name" value="Aminotransferase_I/II_large"/>
</dbReference>
<dbReference type="InterPro" id="IPR015421">
    <property type="entry name" value="PyrdxlP-dep_Trfase_major"/>
</dbReference>
<comment type="cofactor">
    <cofactor evidence="1">
        <name>pyridoxal 5'-phosphate</name>
        <dbReference type="ChEBI" id="CHEBI:597326"/>
    </cofactor>
</comment>
<protein>
    <recommendedName>
        <fullName evidence="2">cysteine-S-conjugate beta-lyase</fullName>
        <ecNumber evidence="2">4.4.1.13</ecNumber>
    </recommendedName>
</protein>
<comment type="similarity">
    <text evidence="5">Belongs to the class-II pyridoxal-phosphate-dependent aminotransferase family. MalY/PatB cystathionine beta-lyase subfamily.</text>
</comment>
<evidence type="ECO:0000256" key="1">
    <source>
        <dbReference type="ARBA" id="ARBA00001933"/>
    </source>
</evidence>
<dbReference type="SUPFAM" id="SSF53383">
    <property type="entry name" value="PLP-dependent transferases"/>
    <property type="match status" value="1"/>
</dbReference>
<dbReference type="InterPro" id="IPR051798">
    <property type="entry name" value="Class-II_PLP-Dep_Aminotrans"/>
</dbReference>
<evidence type="ECO:0000256" key="5">
    <source>
        <dbReference type="ARBA" id="ARBA00037974"/>
    </source>
</evidence>
<keyword evidence="4 7" id="KW-0456">Lyase</keyword>
<dbReference type="InterPro" id="IPR027619">
    <property type="entry name" value="C-S_lyase_PatB-like"/>
</dbReference>
<keyword evidence="3" id="KW-0663">Pyridoxal phosphate</keyword>
<dbReference type="Pfam" id="PF00155">
    <property type="entry name" value="Aminotran_1_2"/>
    <property type="match status" value="1"/>
</dbReference>
<reference evidence="7 8" key="1">
    <citation type="submission" date="2020-02" db="EMBL/GenBank/DDBJ databases">
        <authorList>
            <person name="Kim Y.B."/>
            <person name="Roh S.W."/>
        </authorList>
    </citation>
    <scope>NUCLEOTIDE SEQUENCE [LARGE SCALE GENOMIC DNA]</scope>
    <source>
        <strain evidence="7 8">DSM 103574</strain>
    </source>
</reference>
<evidence type="ECO:0000259" key="6">
    <source>
        <dbReference type="Pfam" id="PF00155"/>
    </source>
</evidence>
<dbReference type="AlphaFoldDB" id="A0A858BU16"/>
<dbReference type="GO" id="GO:0030170">
    <property type="term" value="F:pyridoxal phosphate binding"/>
    <property type="evidence" value="ECO:0007669"/>
    <property type="project" value="InterPro"/>
</dbReference>
<gene>
    <name evidence="7" type="ORF">Ami103574_09345</name>
</gene>
<sequence>MQYNFDEIIDRKNTRSQNVEGFRSYLFRDYPEVDFPFADDEFIRMWVADMEFAVAPEICQAIKERVDQRIFGYTKIYDSEYYKALDSWCKRLYDWSFPQEELTFSQGIIPALYELVADTVAPEEKVLITTPAYGFFKHAAEFNGRELVCSGLKREGDNFTIDFEDLEKKASDSKVRLLIWCNPHNPTGRVWTEEELKKVAGIVERYDLWVISDEIHCDLIRQGKKHIPLGKIMPEYKKLVTCMAASKTFNMAGMMFSNIIIRDKGLRKLFRHNDKTVGGINPLSLAANQAAYEKGGEWLEQLKAYLDQNFDYTVNFLKENVPQVGCQVPDATYLAWVDLNRVLPDVDNLSLFFAQEAGVLLEGGDQLFVKHAKGFIRLNLAMPRSILTEGLQRIAAAIDKHKVVK</sequence>
<proteinExistence type="inferred from homology"/>
<dbReference type="GO" id="GO:0047804">
    <property type="term" value="F:cysteine-S-conjugate beta-lyase activity"/>
    <property type="evidence" value="ECO:0007669"/>
    <property type="project" value="UniProtKB-EC"/>
</dbReference>
<dbReference type="CDD" id="cd00609">
    <property type="entry name" value="AAT_like"/>
    <property type="match status" value="1"/>
</dbReference>
<dbReference type="PANTHER" id="PTHR43525">
    <property type="entry name" value="PROTEIN MALY"/>
    <property type="match status" value="1"/>
</dbReference>
<dbReference type="EC" id="4.4.1.13" evidence="2"/>
<evidence type="ECO:0000256" key="3">
    <source>
        <dbReference type="ARBA" id="ARBA00022898"/>
    </source>
</evidence>
<dbReference type="EMBL" id="CP048649">
    <property type="protein sequence ID" value="QIB69521.1"/>
    <property type="molecule type" value="Genomic_DNA"/>
</dbReference>